<dbReference type="InterPro" id="IPR000836">
    <property type="entry name" value="PRTase_dom"/>
</dbReference>
<keyword evidence="13" id="KW-1185">Reference proteome</keyword>
<dbReference type="HAMAP" id="MF_01219">
    <property type="entry name" value="PyrR"/>
    <property type="match status" value="1"/>
</dbReference>
<proteinExistence type="inferred from homology"/>
<keyword evidence="6 10" id="KW-0804">Transcription</keyword>
<reference evidence="12 13" key="1">
    <citation type="submission" date="2018-11" db="EMBL/GenBank/DDBJ databases">
        <title>Complete genome sequence of Paenibacillus baekrokdamisoli strain KCTC 33723.</title>
        <authorList>
            <person name="Kang S.W."/>
            <person name="Lee K.C."/>
            <person name="Kim K.K."/>
            <person name="Kim J.S."/>
            <person name="Kim D.S."/>
            <person name="Ko S.H."/>
            <person name="Yang S.H."/>
            <person name="Lee J.S."/>
        </authorList>
    </citation>
    <scope>NUCLEOTIDE SEQUENCE [LARGE SCALE GENOMIC DNA]</scope>
    <source>
        <strain evidence="12 13">KCTC 33723</strain>
    </source>
</reference>
<organism evidence="12 13">
    <name type="scientific">Paenibacillus baekrokdamisoli</name>
    <dbReference type="NCBI Taxonomy" id="1712516"/>
    <lineage>
        <taxon>Bacteria</taxon>
        <taxon>Bacillati</taxon>
        <taxon>Bacillota</taxon>
        <taxon>Bacilli</taxon>
        <taxon>Bacillales</taxon>
        <taxon>Paenibacillaceae</taxon>
        <taxon>Paenibacillus</taxon>
    </lineage>
</organism>
<name>A0A3G9ISB1_9BACL</name>
<dbReference type="Gene3D" id="3.40.50.2020">
    <property type="match status" value="1"/>
</dbReference>
<feature type="domain" description="Phosphoribosyltransferase" evidence="11">
    <location>
        <begin position="26"/>
        <end position="176"/>
    </location>
</feature>
<dbReference type="Proteomes" id="UP000275368">
    <property type="component" value="Chromosome"/>
</dbReference>
<evidence type="ECO:0000256" key="6">
    <source>
        <dbReference type="ARBA" id="ARBA00023163"/>
    </source>
</evidence>
<comment type="function">
    <text evidence="7 10">Regulates transcriptional attenuation of the pyrimidine nucleotide (pyr) operon by binding in a uridine-dependent manner to specific sites on pyr mRNA. This disrupts an antiterminator hairpin in the RNA and favors formation of a downstream transcription terminator, leading to a reduced expression of downstream genes.</text>
</comment>
<dbReference type="PANTHER" id="PTHR11608">
    <property type="entry name" value="BIFUNCTIONAL PROTEIN PYRR"/>
    <property type="match status" value="1"/>
</dbReference>
<keyword evidence="3 10" id="KW-0328">Glycosyltransferase</keyword>
<dbReference type="GO" id="GO:0003723">
    <property type="term" value="F:RNA binding"/>
    <property type="evidence" value="ECO:0007669"/>
    <property type="project" value="UniProtKB-UniRule"/>
</dbReference>
<sequence>MQIEARLDSRRRLSLMEGQHRIIMDDTAIRRALTRIAHEIVEKNKGIDNCVIVGIRTRGIYLAQRIAERIHEIEGLPIEVNELDITLYRDDRKARSAAVTDSAASNTTQHLPIHVEDKRVILFDDVLYTGRTIRAAMDALMDIGRPQSIQLAVLVDRGHRELPIRPDYVGKNVPTSKQEQIVVSLAEVDEEDKVTIFH</sequence>
<gene>
    <name evidence="10 12" type="primary">pyrR</name>
    <name evidence="12" type="ORF">Back11_25370</name>
</gene>
<dbReference type="InterPro" id="IPR029057">
    <property type="entry name" value="PRTase-like"/>
</dbReference>
<keyword evidence="10" id="KW-0694">RNA-binding</keyword>
<dbReference type="GO" id="GO:0004845">
    <property type="term" value="F:uracil phosphoribosyltransferase activity"/>
    <property type="evidence" value="ECO:0007669"/>
    <property type="project" value="UniProtKB-UniRule"/>
</dbReference>
<dbReference type="PANTHER" id="PTHR11608:SF0">
    <property type="entry name" value="BIFUNCTIONAL PROTEIN PYRR"/>
    <property type="match status" value="1"/>
</dbReference>
<dbReference type="NCBIfam" id="NF003548">
    <property type="entry name" value="PRK05205.1-4"/>
    <property type="match status" value="1"/>
</dbReference>
<evidence type="ECO:0000313" key="12">
    <source>
        <dbReference type="EMBL" id="BBH21192.1"/>
    </source>
</evidence>
<evidence type="ECO:0000256" key="10">
    <source>
        <dbReference type="HAMAP-Rule" id="MF_01219"/>
    </source>
</evidence>
<dbReference type="InterPro" id="IPR050137">
    <property type="entry name" value="PyrR_bifunctional"/>
</dbReference>
<comment type="subunit">
    <text evidence="9 10">Homodimer and homohexamer; in equilibrium.</text>
</comment>
<dbReference type="SUPFAM" id="SSF53271">
    <property type="entry name" value="PRTase-like"/>
    <property type="match status" value="1"/>
</dbReference>
<dbReference type="Pfam" id="PF00156">
    <property type="entry name" value="Pribosyltran"/>
    <property type="match status" value="1"/>
</dbReference>
<dbReference type="AlphaFoldDB" id="A0A3G9ISB1"/>
<keyword evidence="2 10" id="KW-0806">Transcription termination</keyword>
<dbReference type="GO" id="GO:0006353">
    <property type="term" value="P:DNA-templated transcription termination"/>
    <property type="evidence" value="ECO:0007669"/>
    <property type="project" value="UniProtKB-UniRule"/>
</dbReference>
<evidence type="ECO:0000256" key="8">
    <source>
        <dbReference type="ARBA" id="ARBA00056018"/>
    </source>
</evidence>
<comment type="similarity">
    <text evidence="1 10">Belongs to the purine/pyrimidine phosphoribosyltransferase family. PyrR subfamily.</text>
</comment>
<dbReference type="FunFam" id="3.40.50.2020:FF:000020">
    <property type="entry name" value="Bifunctional protein PyrR"/>
    <property type="match status" value="1"/>
</dbReference>
<evidence type="ECO:0000256" key="7">
    <source>
        <dbReference type="ARBA" id="ARBA00053556"/>
    </source>
</evidence>
<dbReference type="NCBIfam" id="NF003549">
    <property type="entry name" value="PRK05205.1-5"/>
    <property type="match status" value="1"/>
</dbReference>
<keyword evidence="4 10" id="KW-0808">Transferase</keyword>
<evidence type="ECO:0000256" key="3">
    <source>
        <dbReference type="ARBA" id="ARBA00022676"/>
    </source>
</evidence>
<comment type="catalytic activity">
    <reaction evidence="10">
        <text>UMP + diphosphate = 5-phospho-alpha-D-ribose 1-diphosphate + uracil</text>
        <dbReference type="Rhea" id="RHEA:13017"/>
        <dbReference type="ChEBI" id="CHEBI:17568"/>
        <dbReference type="ChEBI" id="CHEBI:33019"/>
        <dbReference type="ChEBI" id="CHEBI:57865"/>
        <dbReference type="ChEBI" id="CHEBI:58017"/>
        <dbReference type="EC" id="2.4.2.9"/>
    </reaction>
</comment>
<protein>
    <recommendedName>
        <fullName evidence="10">Bifunctional protein PyrR</fullName>
    </recommendedName>
    <domain>
        <recommendedName>
            <fullName evidence="10">Pyrimidine operon regulatory protein</fullName>
        </recommendedName>
    </domain>
    <domain>
        <recommendedName>
            <fullName evidence="10">Uracil phosphoribosyltransferase</fullName>
            <shortName evidence="10">UPRTase</shortName>
            <ecNumber evidence="10">2.4.2.9</ecNumber>
        </recommendedName>
    </domain>
</protein>
<dbReference type="EC" id="2.4.2.9" evidence="10"/>
<dbReference type="KEGG" id="pbk:Back11_25370"/>
<dbReference type="CDD" id="cd06223">
    <property type="entry name" value="PRTases_typeI"/>
    <property type="match status" value="1"/>
</dbReference>
<dbReference type="InterPro" id="IPR023050">
    <property type="entry name" value="PyrR"/>
</dbReference>
<evidence type="ECO:0000259" key="11">
    <source>
        <dbReference type="Pfam" id="PF00156"/>
    </source>
</evidence>
<evidence type="ECO:0000256" key="1">
    <source>
        <dbReference type="ARBA" id="ARBA00005565"/>
    </source>
</evidence>
<keyword evidence="5 10" id="KW-0805">Transcription regulation</keyword>
<evidence type="ECO:0000256" key="4">
    <source>
        <dbReference type="ARBA" id="ARBA00022679"/>
    </source>
</evidence>
<dbReference type="EMBL" id="AP019308">
    <property type="protein sequence ID" value="BBH21192.1"/>
    <property type="molecule type" value="Genomic_DNA"/>
</dbReference>
<feature type="short sequence motif" description="PRPP-binding" evidence="10">
    <location>
        <begin position="120"/>
        <end position="132"/>
    </location>
</feature>
<evidence type="ECO:0000256" key="2">
    <source>
        <dbReference type="ARBA" id="ARBA00022472"/>
    </source>
</evidence>
<evidence type="ECO:0000256" key="9">
    <source>
        <dbReference type="ARBA" id="ARBA00063792"/>
    </source>
</evidence>
<comment type="function">
    <text evidence="8 10">Also displays a weak uracil phosphoribosyltransferase activity which is not physiologically significant.</text>
</comment>
<evidence type="ECO:0000313" key="13">
    <source>
        <dbReference type="Proteomes" id="UP000275368"/>
    </source>
</evidence>
<evidence type="ECO:0000256" key="5">
    <source>
        <dbReference type="ARBA" id="ARBA00023015"/>
    </source>
</evidence>
<accession>A0A3G9ISB1</accession>